<sequence length="375" mass="42663">MVQLAREVVLDPTYPTVRAWTRRGRRAVGCFPVYTPQELVHAMGLLPVSLHGGGENVEISHADAALGSFLCSISKSTLELALTARLAPFRAFIFPYICDVSRNLEGIFSRLMPGTETHMLHLPQNFRSEATVPFLVAEYRRLIAKLERAGGEPYRPERLEASVRLFNLQRERIGELTATKRDEPDKLTLTESYLLRRLGGLLPREVHVELLDRMRSQIEDRPPRRKDAIRTLLVGPFCEQPTLDLIDLIEQAGCYIVDDELLQVHRWYGQLEVEGDPLVSLARAYVQSPLDIGVRAAPSSKGEAILRRVNDARAQGVIFLTAKFCEPALEDVVLYRRALDRQKIPYLHLEFEERSTSFEQSRLQLETFVESILFD</sequence>
<reference evidence="5" key="1">
    <citation type="submission" date="2013-08" db="EMBL/GenBank/DDBJ databases">
        <authorList>
            <person name="Mendez C."/>
            <person name="Richter M."/>
            <person name="Ferrer M."/>
            <person name="Sanchez J."/>
        </authorList>
    </citation>
    <scope>NUCLEOTIDE SEQUENCE</scope>
</reference>
<dbReference type="PANTHER" id="PTHR30548">
    <property type="entry name" value="2-HYDROXYGLUTARYL-COA DEHYDRATASE, D-COMPONENT-RELATED"/>
    <property type="match status" value="1"/>
</dbReference>
<evidence type="ECO:0000256" key="1">
    <source>
        <dbReference type="ARBA" id="ARBA00005806"/>
    </source>
</evidence>
<gene>
    <name evidence="5" type="ORF">B1B_02945</name>
</gene>
<dbReference type="Gene3D" id="3.40.50.11890">
    <property type="match status" value="1"/>
</dbReference>
<name>T1CXG2_9ZZZZ</name>
<comment type="caution">
    <text evidence="5">The sequence shown here is derived from an EMBL/GenBank/DDBJ whole genome shotgun (WGS) entry which is preliminary data.</text>
</comment>
<dbReference type="AlphaFoldDB" id="T1CXG2"/>
<evidence type="ECO:0000256" key="4">
    <source>
        <dbReference type="ARBA" id="ARBA00023014"/>
    </source>
</evidence>
<dbReference type="Gene3D" id="1.20.1270.370">
    <property type="match status" value="1"/>
</dbReference>
<dbReference type="EMBL" id="AUZY01001776">
    <property type="protein sequence ID" value="EQD73954.1"/>
    <property type="molecule type" value="Genomic_DNA"/>
</dbReference>
<keyword evidence="3" id="KW-0408">Iron</keyword>
<accession>T1CXG2</accession>
<dbReference type="GO" id="GO:0051536">
    <property type="term" value="F:iron-sulfur cluster binding"/>
    <property type="evidence" value="ECO:0007669"/>
    <property type="project" value="UniProtKB-KW"/>
</dbReference>
<dbReference type="GO" id="GO:0046872">
    <property type="term" value="F:metal ion binding"/>
    <property type="evidence" value="ECO:0007669"/>
    <property type="project" value="UniProtKB-KW"/>
</dbReference>
<keyword evidence="4" id="KW-0411">Iron-sulfur</keyword>
<comment type="similarity">
    <text evidence="1">Belongs to the FldB/FldC dehydratase alpha/beta subunit family.</text>
</comment>
<organism evidence="5">
    <name type="scientific">mine drainage metagenome</name>
    <dbReference type="NCBI Taxonomy" id="410659"/>
    <lineage>
        <taxon>unclassified sequences</taxon>
        <taxon>metagenomes</taxon>
        <taxon>ecological metagenomes</taxon>
    </lineage>
</organism>
<evidence type="ECO:0000256" key="3">
    <source>
        <dbReference type="ARBA" id="ARBA00023004"/>
    </source>
</evidence>
<keyword evidence="2" id="KW-0479">Metal-binding</keyword>
<protein>
    <submittedName>
        <fullName evidence="5">Benzoyl-CoA reductase, subunit C</fullName>
    </submittedName>
</protein>
<reference evidence="5" key="2">
    <citation type="journal article" date="2014" name="ISME J.">
        <title>Microbial stratification in low pH oxic and suboxic macroscopic growths along an acid mine drainage.</title>
        <authorList>
            <person name="Mendez-Garcia C."/>
            <person name="Mesa V."/>
            <person name="Sprenger R.R."/>
            <person name="Richter M."/>
            <person name="Diez M.S."/>
            <person name="Solano J."/>
            <person name="Bargiela R."/>
            <person name="Golyshina O.V."/>
            <person name="Manteca A."/>
            <person name="Ramos J.L."/>
            <person name="Gallego J.R."/>
            <person name="Llorente I."/>
            <person name="Martins Dos Santos V.A."/>
            <person name="Jensen O.N."/>
            <person name="Pelaez A.I."/>
            <person name="Sanchez J."/>
            <person name="Ferrer M."/>
        </authorList>
    </citation>
    <scope>NUCLEOTIDE SEQUENCE</scope>
</reference>
<dbReference type="InterPro" id="IPR010327">
    <property type="entry name" value="FldB/FldC_alpha/beta"/>
</dbReference>
<dbReference type="PANTHER" id="PTHR30548:SF5">
    <property type="entry name" value="SUBUNIT OF OXYGEN-SENSITIVE 2-HYDROXYISOCAPROYL-COA DEHYDRATASE"/>
    <property type="match status" value="1"/>
</dbReference>
<dbReference type="Pfam" id="PF06050">
    <property type="entry name" value="HGD-D"/>
    <property type="match status" value="1"/>
</dbReference>
<evidence type="ECO:0000313" key="5">
    <source>
        <dbReference type="EMBL" id="EQD73954.1"/>
    </source>
</evidence>
<proteinExistence type="inferred from homology"/>
<evidence type="ECO:0000256" key="2">
    <source>
        <dbReference type="ARBA" id="ARBA00022723"/>
    </source>
</evidence>
<dbReference type="Gene3D" id="3.40.50.11900">
    <property type="match status" value="1"/>
</dbReference>